<feature type="transmembrane region" description="Helical" evidence="1">
    <location>
        <begin position="36"/>
        <end position="56"/>
    </location>
</feature>
<dbReference type="EMBL" id="CADCTW010000001">
    <property type="protein sequence ID" value="CAA9294146.1"/>
    <property type="molecule type" value="Genomic_DNA"/>
</dbReference>
<organism evidence="2">
    <name type="scientific">uncultured Gemmatimonadota bacterium</name>
    <dbReference type="NCBI Taxonomy" id="203437"/>
    <lineage>
        <taxon>Bacteria</taxon>
        <taxon>Pseudomonadati</taxon>
        <taxon>Gemmatimonadota</taxon>
        <taxon>environmental samples</taxon>
    </lineage>
</organism>
<feature type="transmembrane region" description="Helical" evidence="1">
    <location>
        <begin position="168"/>
        <end position="198"/>
    </location>
</feature>
<sequence>MQATREAAEQAPRRRVRPLKPVETGLGKLGRSYENIMANIGGLGMLVWQTVVYLFTGRIPLREVVKQMYWMGVASIPIVMVTGILAGVVTSQQGGYQFTGSVPLYVLGSVVTSSVVLELGPIMTAVVLIGRVGARITAELGTMTVSEQIDALHSLGRDPVRTLVSPRIIAGVIVVPVLVGIANTAGILSGMFAAQATIGLSRDAFLYGAQLWWHSWDLFYSLSKGVVFGFVIPLIASHMGLATRGGAEGVGKATTSAVVMMTLAVLFLDALFPPLLLN</sequence>
<evidence type="ECO:0000313" key="2">
    <source>
        <dbReference type="EMBL" id="CAA9294146.1"/>
    </source>
</evidence>
<keyword evidence="1" id="KW-1133">Transmembrane helix</keyword>
<dbReference type="InterPro" id="IPR030802">
    <property type="entry name" value="Permease_MalE"/>
</dbReference>
<protein>
    <submittedName>
        <fullName evidence="2">ABC-type transport system involved in resistance to organic solvents, permease component</fullName>
    </submittedName>
</protein>
<dbReference type="GO" id="GO:0005548">
    <property type="term" value="F:phospholipid transporter activity"/>
    <property type="evidence" value="ECO:0007669"/>
    <property type="project" value="TreeGrafter"/>
</dbReference>
<dbReference type="Pfam" id="PF02405">
    <property type="entry name" value="MlaE"/>
    <property type="match status" value="1"/>
</dbReference>
<feature type="transmembrane region" description="Helical" evidence="1">
    <location>
        <begin position="68"/>
        <end position="90"/>
    </location>
</feature>
<feature type="transmembrane region" description="Helical" evidence="1">
    <location>
        <begin position="257"/>
        <end position="277"/>
    </location>
</feature>
<dbReference type="PANTHER" id="PTHR30188">
    <property type="entry name" value="ABC TRANSPORTER PERMEASE PROTEIN-RELATED"/>
    <property type="match status" value="1"/>
</dbReference>
<feature type="transmembrane region" description="Helical" evidence="1">
    <location>
        <begin position="218"/>
        <end position="236"/>
    </location>
</feature>
<reference evidence="2" key="1">
    <citation type="submission" date="2020-02" db="EMBL/GenBank/DDBJ databases">
        <authorList>
            <person name="Meier V. D."/>
        </authorList>
    </citation>
    <scope>NUCLEOTIDE SEQUENCE</scope>
    <source>
        <strain evidence="2">AVDCRST_MAG68</strain>
    </source>
</reference>
<accession>A0A6J4K2S0</accession>
<dbReference type="PANTHER" id="PTHR30188:SF4">
    <property type="entry name" value="PROTEIN TRIGALACTOSYLDIACYLGLYCEROL 1, CHLOROPLASTIC"/>
    <property type="match status" value="1"/>
</dbReference>
<feature type="transmembrane region" description="Helical" evidence="1">
    <location>
        <begin position="102"/>
        <end position="129"/>
    </location>
</feature>
<name>A0A6J4K2S0_9BACT</name>
<gene>
    <name evidence="2" type="ORF">AVDCRST_MAG68-1691</name>
</gene>
<keyword evidence="1" id="KW-0812">Transmembrane</keyword>
<evidence type="ECO:0000256" key="1">
    <source>
        <dbReference type="SAM" id="Phobius"/>
    </source>
</evidence>
<dbReference type="GO" id="GO:0043190">
    <property type="term" value="C:ATP-binding cassette (ABC) transporter complex"/>
    <property type="evidence" value="ECO:0007669"/>
    <property type="project" value="InterPro"/>
</dbReference>
<proteinExistence type="predicted"/>
<keyword evidence="1" id="KW-0472">Membrane</keyword>
<dbReference type="AlphaFoldDB" id="A0A6J4K2S0"/>